<evidence type="ECO:0000313" key="2">
    <source>
        <dbReference type="EMBL" id="KAF2007736.1"/>
    </source>
</evidence>
<dbReference type="Pfam" id="PF00651">
    <property type="entry name" value="BTB"/>
    <property type="match status" value="1"/>
</dbReference>
<feature type="domain" description="BTB" evidence="1">
    <location>
        <begin position="1"/>
        <end position="73"/>
    </location>
</feature>
<dbReference type="Proteomes" id="UP000799779">
    <property type="component" value="Unassembled WGS sequence"/>
</dbReference>
<protein>
    <recommendedName>
        <fullName evidence="1">BTB domain-containing protein</fullName>
    </recommendedName>
</protein>
<name>A0A6A5X4D1_9PLEO</name>
<sequence length="202" mass="23586">TIEVVVGQDPDKKSFHVHELAICDRSEFFRNAMKPEWASQRQDGRIVELPEDDPEAFSFYMIWLYSGRIPTLPDPHVPPTSESHHTLAYAYVLGERLLDNDFKNAIADTYVLYARGMPPAKRFYPSNEEIRVIYEGTRESSPLRKLLVDIWACRGKHEWIENDPDLPKDFMVEITKALLKARTNFDSVSRPWKNAHEQYHDH</sequence>
<dbReference type="PROSITE" id="PS50097">
    <property type="entry name" value="BTB"/>
    <property type="match status" value="1"/>
</dbReference>
<dbReference type="CDD" id="cd18186">
    <property type="entry name" value="BTB_POZ_ZBTB_KLHL-like"/>
    <property type="match status" value="1"/>
</dbReference>
<reference evidence="2" key="1">
    <citation type="journal article" date="2020" name="Stud. Mycol.">
        <title>101 Dothideomycetes genomes: a test case for predicting lifestyles and emergence of pathogens.</title>
        <authorList>
            <person name="Haridas S."/>
            <person name="Albert R."/>
            <person name="Binder M."/>
            <person name="Bloem J."/>
            <person name="Labutti K."/>
            <person name="Salamov A."/>
            <person name="Andreopoulos B."/>
            <person name="Baker S."/>
            <person name="Barry K."/>
            <person name="Bills G."/>
            <person name="Bluhm B."/>
            <person name="Cannon C."/>
            <person name="Castanera R."/>
            <person name="Culley D."/>
            <person name="Daum C."/>
            <person name="Ezra D."/>
            <person name="Gonzalez J."/>
            <person name="Henrissat B."/>
            <person name="Kuo A."/>
            <person name="Liang C."/>
            <person name="Lipzen A."/>
            <person name="Lutzoni F."/>
            <person name="Magnuson J."/>
            <person name="Mondo S."/>
            <person name="Nolan M."/>
            <person name="Ohm R."/>
            <person name="Pangilinan J."/>
            <person name="Park H.-J."/>
            <person name="Ramirez L."/>
            <person name="Alfaro M."/>
            <person name="Sun H."/>
            <person name="Tritt A."/>
            <person name="Yoshinaga Y."/>
            <person name="Zwiers L.-H."/>
            <person name="Turgeon B."/>
            <person name="Goodwin S."/>
            <person name="Spatafora J."/>
            <person name="Crous P."/>
            <person name="Grigoriev I."/>
        </authorList>
    </citation>
    <scope>NUCLEOTIDE SEQUENCE</scope>
    <source>
        <strain evidence="2">CBS 123094</strain>
    </source>
</reference>
<evidence type="ECO:0000259" key="1">
    <source>
        <dbReference type="PROSITE" id="PS50097"/>
    </source>
</evidence>
<dbReference type="InterPro" id="IPR011333">
    <property type="entry name" value="SKP1/BTB/POZ_sf"/>
</dbReference>
<dbReference type="AlphaFoldDB" id="A0A6A5X4D1"/>
<dbReference type="InterPro" id="IPR000210">
    <property type="entry name" value="BTB/POZ_dom"/>
</dbReference>
<dbReference type="PANTHER" id="PTHR47843">
    <property type="entry name" value="BTB DOMAIN-CONTAINING PROTEIN-RELATED"/>
    <property type="match status" value="1"/>
</dbReference>
<dbReference type="SUPFAM" id="SSF54695">
    <property type="entry name" value="POZ domain"/>
    <property type="match status" value="1"/>
</dbReference>
<feature type="non-terminal residue" evidence="2">
    <location>
        <position position="1"/>
    </location>
</feature>
<dbReference type="OrthoDB" id="1022638at2759"/>
<gene>
    <name evidence="2" type="ORF">P154DRAFT_419660</name>
</gene>
<accession>A0A6A5X4D1</accession>
<dbReference type="Gene3D" id="3.30.710.10">
    <property type="entry name" value="Potassium Channel Kv1.1, Chain A"/>
    <property type="match status" value="1"/>
</dbReference>
<proteinExistence type="predicted"/>
<dbReference type="PANTHER" id="PTHR47843:SF2">
    <property type="entry name" value="BTB DOMAIN-CONTAINING PROTEIN"/>
    <property type="match status" value="1"/>
</dbReference>
<dbReference type="EMBL" id="ML977556">
    <property type="protein sequence ID" value="KAF2007736.1"/>
    <property type="molecule type" value="Genomic_DNA"/>
</dbReference>
<organism evidence="2 3">
    <name type="scientific">Amniculicola lignicola CBS 123094</name>
    <dbReference type="NCBI Taxonomy" id="1392246"/>
    <lineage>
        <taxon>Eukaryota</taxon>
        <taxon>Fungi</taxon>
        <taxon>Dikarya</taxon>
        <taxon>Ascomycota</taxon>
        <taxon>Pezizomycotina</taxon>
        <taxon>Dothideomycetes</taxon>
        <taxon>Pleosporomycetidae</taxon>
        <taxon>Pleosporales</taxon>
        <taxon>Amniculicolaceae</taxon>
        <taxon>Amniculicola</taxon>
    </lineage>
</organism>
<keyword evidence="3" id="KW-1185">Reference proteome</keyword>
<evidence type="ECO:0000313" key="3">
    <source>
        <dbReference type="Proteomes" id="UP000799779"/>
    </source>
</evidence>